<sequence>MTFNDIVDQLKNNVATAKEKLTVAQDPFNEYAEKPYFQIMAQFWAQRSLDKAEDDLEFFVGFLNEHQFDLKTETGGIEALILNLDRNISQQ</sequence>
<accession>A0AAE6JGD0</accession>
<reference evidence="1 3" key="1">
    <citation type="submission" date="2019-08" db="EMBL/GenBank/DDBJ databases">
        <title>Comparative genome analysis confer to the adaptation heavy metal polluted environment.</title>
        <authorList>
            <person name="Li Y."/>
        </authorList>
    </citation>
    <scope>NUCLEOTIDE SEQUENCE [LARGE SCALE GENOMIC DNA]</scope>
    <source>
        <strain evidence="1 3">P2</strain>
    </source>
</reference>
<evidence type="ECO:0000313" key="4">
    <source>
        <dbReference type="Proteomes" id="UP000663940"/>
    </source>
</evidence>
<evidence type="ECO:0000313" key="3">
    <source>
        <dbReference type="Proteomes" id="UP000250557"/>
    </source>
</evidence>
<reference evidence="2 4" key="2">
    <citation type="submission" date="2021-03" db="EMBL/GenBank/DDBJ databases">
        <title>Mucilaginibacter strains isolated from gold and copper mining confer multi heavy-metal resistance.</title>
        <authorList>
            <person name="Li Y."/>
        </authorList>
    </citation>
    <scope>NUCLEOTIDE SEQUENCE [LARGE SCALE GENOMIC DNA]</scope>
    <source>
        <strain evidence="2 4">P2-4</strain>
    </source>
</reference>
<organism evidence="1 3">
    <name type="scientific">Mucilaginibacter rubeus</name>
    <dbReference type="NCBI Taxonomy" id="2027860"/>
    <lineage>
        <taxon>Bacteria</taxon>
        <taxon>Pseudomonadati</taxon>
        <taxon>Bacteroidota</taxon>
        <taxon>Sphingobacteriia</taxon>
        <taxon>Sphingobacteriales</taxon>
        <taxon>Sphingobacteriaceae</taxon>
        <taxon>Mucilaginibacter</taxon>
    </lineage>
</organism>
<dbReference type="EMBL" id="CP043451">
    <property type="protein sequence ID" value="QEM04898.1"/>
    <property type="molecule type" value="Genomic_DNA"/>
</dbReference>
<name>A0AAE6JGD0_9SPHI</name>
<dbReference type="Proteomes" id="UP000663940">
    <property type="component" value="Chromosome"/>
</dbReference>
<gene>
    <name evidence="1" type="ORF">DIU31_015775</name>
    <name evidence="2" type="ORF">J3L21_11710</name>
</gene>
<evidence type="ECO:0000313" key="1">
    <source>
        <dbReference type="EMBL" id="QEM04898.1"/>
    </source>
</evidence>
<protein>
    <submittedName>
        <fullName evidence="1">Uncharacterized protein</fullName>
    </submittedName>
</protein>
<dbReference type="RefSeq" id="WP_112654660.1">
    <property type="nucleotide sequence ID" value="NZ_CP043451.1"/>
</dbReference>
<dbReference type="AlphaFoldDB" id="A0AAE6JGD0"/>
<dbReference type="EMBL" id="CP071880">
    <property type="protein sequence ID" value="QTE52584.1"/>
    <property type="molecule type" value="Genomic_DNA"/>
</dbReference>
<proteinExistence type="predicted"/>
<dbReference type="Proteomes" id="UP000250557">
    <property type="component" value="Chromosome"/>
</dbReference>
<keyword evidence="4" id="KW-1185">Reference proteome</keyword>
<evidence type="ECO:0000313" key="2">
    <source>
        <dbReference type="EMBL" id="QTE52584.1"/>
    </source>
</evidence>